<evidence type="ECO:0000313" key="2">
    <source>
        <dbReference type="EMBL" id="MBY28237.1"/>
    </source>
</evidence>
<evidence type="ECO:0000256" key="1">
    <source>
        <dbReference type="SAM" id="Phobius"/>
    </source>
</evidence>
<gene>
    <name evidence="2" type="ORF">g.20546</name>
</gene>
<proteinExistence type="predicted"/>
<accession>A0A2S2PFL9</accession>
<protein>
    <submittedName>
        <fullName evidence="2">Uncharacterized protein</fullName>
    </submittedName>
</protein>
<keyword evidence="1" id="KW-0472">Membrane</keyword>
<dbReference type="EMBL" id="GGMR01015618">
    <property type="protein sequence ID" value="MBY28237.1"/>
    <property type="molecule type" value="Transcribed_RNA"/>
</dbReference>
<reference evidence="2" key="1">
    <citation type="submission" date="2018-04" db="EMBL/GenBank/DDBJ databases">
        <title>Transcriptome of Schizaphis graminum biotype I.</title>
        <authorList>
            <person name="Scully E.D."/>
            <person name="Geib S.M."/>
            <person name="Palmer N.A."/>
            <person name="Koch K."/>
            <person name="Bradshaw J."/>
            <person name="Heng-Moss T."/>
            <person name="Sarath G."/>
        </authorList>
    </citation>
    <scope>NUCLEOTIDE SEQUENCE</scope>
</reference>
<name>A0A2S2PFL9_SCHGA</name>
<feature type="transmembrane region" description="Helical" evidence="1">
    <location>
        <begin position="12"/>
        <end position="35"/>
    </location>
</feature>
<organism evidence="2">
    <name type="scientific">Schizaphis graminum</name>
    <name type="common">Green bug aphid</name>
    <dbReference type="NCBI Taxonomy" id="13262"/>
    <lineage>
        <taxon>Eukaryota</taxon>
        <taxon>Metazoa</taxon>
        <taxon>Ecdysozoa</taxon>
        <taxon>Arthropoda</taxon>
        <taxon>Hexapoda</taxon>
        <taxon>Insecta</taxon>
        <taxon>Pterygota</taxon>
        <taxon>Neoptera</taxon>
        <taxon>Paraneoptera</taxon>
        <taxon>Hemiptera</taxon>
        <taxon>Sternorrhyncha</taxon>
        <taxon>Aphidomorpha</taxon>
        <taxon>Aphidoidea</taxon>
        <taxon>Aphididae</taxon>
        <taxon>Aphidini</taxon>
        <taxon>Schizaphis</taxon>
    </lineage>
</organism>
<sequence>MHGIIDKRTVYFSPFVLVCNIIRIATIIILLVYYVPVVRASTSCVIGGASFRCEYANDPFNSLLPDYSSRRKSRVLAGATPAGQLVILLHRPVVHIIIIVNSMTY</sequence>
<keyword evidence="1" id="KW-1133">Transmembrane helix</keyword>
<dbReference type="AlphaFoldDB" id="A0A2S2PFL9"/>
<keyword evidence="1" id="KW-0812">Transmembrane</keyword>